<keyword evidence="7 10" id="KW-1133">Transmembrane helix</keyword>
<feature type="transmembrane region" description="Helical" evidence="10">
    <location>
        <begin position="62"/>
        <end position="82"/>
    </location>
</feature>
<evidence type="ECO:0000256" key="10">
    <source>
        <dbReference type="SAM" id="Phobius"/>
    </source>
</evidence>
<dbReference type="PIRSF" id="PIRSF006603">
    <property type="entry name" value="DinF"/>
    <property type="match status" value="1"/>
</dbReference>
<evidence type="ECO:0000256" key="8">
    <source>
        <dbReference type="ARBA" id="ARBA00023136"/>
    </source>
</evidence>
<feature type="transmembrane region" description="Helical" evidence="10">
    <location>
        <begin position="242"/>
        <end position="267"/>
    </location>
</feature>
<comment type="caution">
    <text evidence="11">The sequence shown here is derived from an EMBL/GenBank/DDBJ whole genome shotgun (WGS) entry which is preliminary data.</text>
</comment>
<accession>A0A137SIF0</accession>
<dbReference type="Pfam" id="PF01554">
    <property type="entry name" value="MatE"/>
    <property type="match status" value="2"/>
</dbReference>
<keyword evidence="6 10" id="KW-0812">Transmembrane</keyword>
<gene>
    <name evidence="11" type="ORF">J122_261</name>
</gene>
<keyword evidence="12" id="KW-1185">Reference proteome</keyword>
<feature type="transmembrane region" description="Helical" evidence="10">
    <location>
        <begin position="273"/>
        <end position="297"/>
    </location>
</feature>
<dbReference type="PANTHER" id="PTHR43823">
    <property type="entry name" value="SPORULATION PROTEIN YKVU"/>
    <property type="match status" value="1"/>
</dbReference>
<keyword evidence="8 10" id="KW-0472">Membrane</keyword>
<dbReference type="GO" id="GO:0005886">
    <property type="term" value="C:plasma membrane"/>
    <property type="evidence" value="ECO:0007669"/>
    <property type="project" value="UniProtKB-SubCell"/>
</dbReference>
<dbReference type="GO" id="GO:0015297">
    <property type="term" value="F:antiporter activity"/>
    <property type="evidence" value="ECO:0007669"/>
    <property type="project" value="InterPro"/>
</dbReference>
<dbReference type="GeneID" id="94725342"/>
<feature type="transmembrane region" description="Helical" evidence="10">
    <location>
        <begin position="142"/>
        <end position="163"/>
    </location>
</feature>
<reference evidence="12" key="1">
    <citation type="submission" date="2015-12" db="EMBL/GenBank/DDBJ databases">
        <authorList>
            <person name="Lima A."/>
            <person name="Farahani Zayas N."/>
            <person name="Castro Da Silva M.A."/>
            <person name="Cabral A."/>
            <person name="Pessatti M.L."/>
        </authorList>
    </citation>
    <scope>NUCLEOTIDE SEQUENCE [LARGE SCALE GENOMIC DNA]</scope>
    <source>
        <strain evidence="12">LAMA 842</strain>
    </source>
</reference>
<comment type="similarity">
    <text evidence="2">Belongs to the multi antimicrobial extrusion (MATE) (TC 2.A.66.1) family. MepA subfamily.</text>
</comment>
<evidence type="ECO:0000256" key="7">
    <source>
        <dbReference type="ARBA" id="ARBA00022989"/>
    </source>
</evidence>
<evidence type="ECO:0000256" key="3">
    <source>
        <dbReference type="ARBA" id="ARBA00022106"/>
    </source>
</evidence>
<keyword evidence="9" id="KW-0046">Antibiotic resistance</keyword>
<feature type="transmembrane region" description="Helical" evidence="10">
    <location>
        <begin position="421"/>
        <end position="443"/>
    </location>
</feature>
<evidence type="ECO:0000313" key="12">
    <source>
        <dbReference type="Proteomes" id="UP000070282"/>
    </source>
</evidence>
<evidence type="ECO:0000256" key="5">
    <source>
        <dbReference type="ARBA" id="ARBA00022475"/>
    </source>
</evidence>
<dbReference type="InterPro" id="IPR051327">
    <property type="entry name" value="MATE_MepA_subfamily"/>
</dbReference>
<dbReference type="AlphaFoldDB" id="A0A137SIF0"/>
<feature type="transmembrane region" description="Helical" evidence="10">
    <location>
        <begin position="395"/>
        <end position="415"/>
    </location>
</feature>
<dbReference type="PATRIC" id="fig|1306954.6.peg.256"/>
<dbReference type="GO" id="GO:0046677">
    <property type="term" value="P:response to antibiotic"/>
    <property type="evidence" value="ECO:0007669"/>
    <property type="project" value="UniProtKB-KW"/>
</dbReference>
<dbReference type="CDD" id="cd13143">
    <property type="entry name" value="MATE_MepA_like"/>
    <property type="match status" value="1"/>
</dbReference>
<dbReference type="InterPro" id="IPR002528">
    <property type="entry name" value="MATE_fam"/>
</dbReference>
<name>A0A137SIF0_9GAMM</name>
<keyword evidence="5" id="KW-1003">Cell membrane</keyword>
<evidence type="ECO:0000256" key="4">
    <source>
        <dbReference type="ARBA" id="ARBA00022448"/>
    </source>
</evidence>
<evidence type="ECO:0000256" key="9">
    <source>
        <dbReference type="ARBA" id="ARBA00023251"/>
    </source>
</evidence>
<evidence type="ECO:0000313" key="11">
    <source>
        <dbReference type="EMBL" id="KXO12214.1"/>
    </source>
</evidence>
<evidence type="ECO:0000256" key="2">
    <source>
        <dbReference type="ARBA" id="ARBA00008417"/>
    </source>
</evidence>
<dbReference type="InterPro" id="IPR048279">
    <property type="entry name" value="MdtK-like"/>
</dbReference>
<dbReference type="PANTHER" id="PTHR43823:SF3">
    <property type="entry name" value="MULTIDRUG EXPORT PROTEIN MEPA"/>
    <property type="match status" value="1"/>
</dbReference>
<dbReference type="EMBL" id="LOCO01000001">
    <property type="protein sequence ID" value="KXO12214.1"/>
    <property type="molecule type" value="Genomic_DNA"/>
</dbReference>
<dbReference type="GO" id="GO:0042910">
    <property type="term" value="F:xenobiotic transmembrane transporter activity"/>
    <property type="evidence" value="ECO:0007669"/>
    <property type="project" value="InterPro"/>
</dbReference>
<dbReference type="Proteomes" id="UP000070282">
    <property type="component" value="Unassembled WGS sequence"/>
</dbReference>
<comment type="subcellular location">
    <subcellularLocation>
        <location evidence="1">Cell inner membrane</location>
        <topology evidence="1">Multi-pass membrane protein</topology>
    </subcellularLocation>
</comment>
<organism evidence="11 12">
    <name type="scientific">Marinobacter excellens LAMA 842</name>
    <dbReference type="NCBI Taxonomy" id="1306954"/>
    <lineage>
        <taxon>Bacteria</taxon>
        <taxon>Pseudomonadati</taxon>
        <taxon>Pseudomonadota</taxon>
        <taxon>Gammaproteobacteria</taxon>
        <taxon>Pseudomonadales</taxon>
        <taxon>Marinobacteraceae</taxon>
        <taxon>Marinobacter</taxon>
    </lineage>
</organism>
<proteinExistence type="inferred from homology"/>
<protein>
    <recommendedName>
        <fullName evidence="3">Multidrug export protein MepA</fullName>
    </recommendedName>
</protein>
<dbReference type="RefSeq" id="WP_061330784.1">
    <property type="nucleotide sequence ID" value="NZ_LOCO01000001.1"/>
</dbReference>
<feature type="transmembrane region" description="Helical" evidence="10">
    <location>
        <begin position="175"/>
        <end position="194"/>
    </location>
</feature>
<feature type="transmembrane region" description="Helical" evidence="10">
    <location>
        <begin position="21"/>
        <end position="42"/>
    </location>
</feature>
<dbReference type="InterPro" id="IPR045070">
    <property type="entry name" value="MATE_MepA-like"/>
</dbReference>
<feature type="transmembrane region" description="Helical" evidence="10">
    <location>
        <begin position="200"/>
        <end position="221"/>
    </location>
</feature>
<evidence type="ECO:0000256" key="6">
    <source>
        <dbReference type="ARBA" id="ARBA00022692"/>
    </source>
</evidence>
<sequence length="457" mass="49517">MDADTGKESDNPILTGPFWPVFFRYALPSVAGLLALTTANIVDGIFIGNFAGAEALAALNLLIPWFTFLFGMALALAIGGTVRAGRYLGEGRTEAASAIFSKCLMATLALAITGALAGLLFHDAIYRVLGASPDIYPLMSEYFLVIIWVLVAQLVTMVLYYFVRVDGFPGLATTALVTGAAANILLDALLVGYLDYGLRGAAIATGLAQVLQFGVLARYFLKPERKLRFGLYQKHWREVPQAFANGVSEWINELSVGLVMLLINWLLMTTQGVAGVAAFTVVNYLIFLSLMVFYGISDAMHVLISHNLGAGNAERIRRFMGCGATVILSLALALVATVWLFGNQVVRLFLDTAADPATAELADRFLTILWPLFLVNGINVLLSVYLTAMHKPIPSALVAFSRSLILPALLLIGIAQFAPQWPLLVALPLAEWLTFGLAVALFLRFRPQRVINAPNQM</sequence>
<keyword evidence="4" id="KW-0813">Transport</keyword>
<feature type="transmembrane region" description="Helical" evidence="10">
    <location>
        <begin position="368"/>
        <end position="388"/>
    </location>
</feature>
<feature type="transmembrane region" description="Helical" evidence="10">
    <location>
        <begin position="103"/>
        <end position="122"/>
    </location>
</feature>
<feature type="transmembrane region" description="Helical" evidence="10">
    <location>
        <begin position="318"/>
        <end position="341"/>
    </location>
</feature>
<evidence type="ECO:0000256" key="1">
    <source>
        <dbReference type="ARBA" id="ARBA00004429"/>
    </source>
</evidence>